<evidence type="ECO:0000259" key="4">
    <source>
        <dbReference type="Pfam" id="PF21365"/>
    </source>
</evidence>
<dbReference type="InterPro" id="IPR011013">
    <property type="entry name" value="Gal_mutarotase_sf_dom"/>
</dbReference>
<dbReference type="AlphaFoldDB" id="A0A135ZYN8"/>
<dbReference type="InterPro" id="IPR013780">
    <property type="entry name" value="Glyco_hydro_b"/>
</dbReference>
<dbReference type="STRING" id="1799789.AX660_17060"/>
<dbReference type="GO" id="GO:0004553">
    <property type="term" value="F:hydrolase activity, hydrolyzing O-glycosyl compounds"/>
    <property type="evidence" value="ECO:0007669"/>
    <property type="project" value="InterPro"/>
</dbReference>
<dbReference type="Gene3D" id="3.20.20.80">
    <property type="entry name" value="Glycosidases"/>
    <property type="match status" value="1"/>
</dbReference>
<dbReference type="Proteomes" id="UP000070299">
    <property type="component" value="Unassembled WGS sequence"/>
</dbReference>
<keyword evidence="6" id="KW-1185">Reference proteome</keyword>
<proteinExistence type="inferred from homology"/>
<keyword evidence="2" id="KW-0326">Glycosidase</keyword>
<name>A0A135ZYN8_9ALTE</name>
<evidence type="ECO:0000259" key="3">
    <source>
        <dbReference type="Pfam" id="PF01055"/>
    </source>
</evidence>
<dbReference type="SUPFAM" id="SSF74650">
    <property type="entry name" value="Galactose mutarotase-like"/>
    <property type="match status" value="1"/>
</dbReference>
<dbReference type="InterPro" id="IPR017853">
    <property type="entry name" value="GH"/>
</dbReference>
<evidence type="ECO:0000313" key="5">
    <source>
        <dbReference type="EMBL" id="KXI28096.1"/>
    </source>
</evidence>
<dbReference type="RefSeq" id="WP_068378084.1">
    <property type="nucleotide sequence ID" value="NZ_LSNE01000007.1"/>
</dbReference>
<gene>
    <name evidence="5" type="ORF">AX660_17060</name>
</gene>
<comment type="caution">
    <text evidence="5">The sequence shown here is derived from an EMBL/GenBank/DDBJ whole genome shotgun (WGS) entry which is preliminary data.</text>
</comment>
<dbReference type="Pfam" id="PF01055">
    <property type="entry name" value="Glyco_hydro_31_2nd"/>
    <property type="match status" value="1"/>
</dbReference>
<dbReference type="PANTHER" id="PTHR43863:SF2">
    <property type="entry name" value="MALTASE-GLUCOAMYLASE"/>
    <property type="match status" value="1"/>
</dbReference>
<evidence type="ECO:0008006" key="7">
    <source>
        <dbReference type="Google" id="ProtNLM"/>
    </source>
</evidence>
<dbReference type="SUPFAM" id="SSF51011">
    <property type="entry name" value="Glycosyl hydrolase domain"/>
    <property type="match status" value="1"/>
</dbReference>
<sequence>MQNLMKRYITLLVLLVPAYFFGNIALAKTAELVQHNQNLKIDNRDGKLILDVTQGKTSKLLLEKILFNYQEAKRWEITASNADVLELRGYFAPSVEFYRTVYDNEERIVNLTISKVAGGFRLHAAPKWGRQATLELKDLNDHIFGLTEGLQPDNRLSPDLRNSVIQVDVNAEEASMHENFASAHSAFYMSSLGYGAFFDTFARGTYSIAINGIHRIQHDTGELDWYVFFGDNGAQIHQAYFDLIGSPKKVPAWGLGPIGWRDQNDGGAAEILDDIEKLTQLQMPFTSWFVDRPYSDGTHGWSEMNFSPIFADPAKWITKIRDDYGLEFMTWTTPAFFGATPFAKHLLGNFSYMDLSDQTSVEAYKQTIIDKQLQYGVKGHKIDRADEGFPVYEKWQDESVLPAFRRNQYAYLMAKVHDEALRSRWGDDQITFVRSAIHRSQPYVSAIWAGDPRTSWEGLQANFANAARSAFMGFPVWGTDVGGYQGEGYIPEDLYLRWMQAGSMTGLFEIKLDGAGGEGKDRMPWQYSEAVQQQFRAILDDRMLLVPYLYSLANTSNKQGTMMQPLAYRHLDDSATYAIWDQFYVGDAILVAPVFTPSEQRNVYLPQGQWRDFDDASVRYKGGKTININAPLTKLPRFVKANSLFVTGNLHAGNSKLWQKQPQQLTIHAFPGDKNTSNEFSYVDMLDKDQIKTLGLKHQGKKVLINSPALSYARRFEVILEKHPKEVLLNGNKVEFSYDAKLKTLNLTTQYQQDIELMIEL</sequence>
<dbReference type="SUPFAM" id="SSF51445">
    <property type="entry name" value="(Trans)glycosidases"/>
    <property type="match status" value="1"/>
</dbReference>
<dbReference type="GO" id="GO:0030246">
    <property type="term" value="F:carbohydrate binding"/>
    <property type="evidence" value="ECO:0007669"/>
    <property type="project" value="InterPro"/>
</dbReference>
<dbReference type="PANTHER" id="PTHR43863">
    <property type="entry name" value="HYDROLASE, PUTATIVE (AFU_ORTHOLOGUE AFUA_1G03140)-RELATED"/>
    <property type="match status" value="1"/>
</dbReference>
<evidence type="ECO:0000313" key="6">
    <source>
        <dbReference type="Proteomes" id="UP000070299"/>
    </source>
</evidence>
<keyword evidence="2" id="KW-0378">Hydrolase</keyword>
<evidence type="ECO:0000256" key="2">
    <source>
        <dbReference type="RuleBase" id="RU361185"/>
    </source>
</evidence>
<dbReference type="CDD" id="cd14752">
    <property type="entry name" value="GH31_N"/>
    <property type="match status" value="1"/>
</dbReference>
<dbReference type="InterPro" id="IPR000322">
    <property type="entry name" value="Glyco_hydro_31_TIM"/>
</dbReference>
<organism evidence="5 6">
    <name type="scientific">Paraglaciecola hydrolytica</name>
    <dbReference type="NCBI Taxonomy" id="1799789"/>
    <lineage>
        <taxon>Bacteria</taxon>
        <taxon>Pseudomonadati</taxon>
        <taxon>Pseudomonadota</taxon>
        <taxon>Gammaproteobacteria</taxon>
        <taxon>Alteromonadales</taxon>
        <taxon>Alteromonadaceae</taxon>
        <taxon>Paraglaciecola</taxon>
    </lineage>
</organism>
<accession>A0A135ZYN8</accession>
<comment type="similarity">
    <text evidence="1 2">Belongs to the glycosyl hydrolase 31 family.</text>
</comment>
<reference evidence="6" key="1">
    <citation type="submission" date="2016-02" db="EMBL/GenBank/DDBJ databases">
        <authorList>
            <person name="Schultz-Johansen M."/>
            <person name="Glaring M.A."/>
            <person name="Bech P.K."/>
            <person name="Stougaard P."/>
        </authorList>
    </citation>
    <scope>NUCLEOTIDE SEQUENCE [LARGE SCALE GENOMIC DNA]</scope>
    <source>
        <strain evidence="6">S66</strain>
    </source>
</reference>
<dbReference type="InterPro" id="IPR051816">
    <property type="entry name" value="Glycosyl_Hydrolase_31"/>
</dbReference>
<dbReference type="Gene3D" id="2.60.40.1180">
    <property type="entry name" value="Golgi alpha-mannosidase II"/>
    <property type="match status" value="1"/>
</dbReference>
<dbReference type="GO" id="GO:0005975">
    <property type="term" value="P:carbohydrate metabolic process"/>
    <property type="evidence" value="ECO:0007669"/>
    <property type="project" value="InterPro"/>
</dbReference>
<feature type="domain" description="Glycoside hydrolase family 31 TIM barrel" evidence="3">
    <location>
        <begin position="248"/>
        <end position="552"/>
    </location>
</feature>
<protein>
    <recommendedName>
        <fullName evidence="7">Glycoside hydrolase family 31 N-terminal domain-containing protein</fullName>
    </recommendedName>
</protein>
<feature type="domain" description="Glycosyl hydrolase family 31 C-terminal" evidence="4">
    <location>
        <begin position="561"/>
        <end position="643"/>
    </location>
</feature>
<dbReference type="OrthoDB" id="176168at2"/>
<evidence type="ECO:0000256" key="1">
    <source>
        <dbReference type="ARBA" id="ARBA00007806"/>
    </source>
</evidence>
<dbReference type="Gene3D" id="2.60.40.1760">
    <property type="entry name" value="glycosyl hydrolase (family 31)"/>
    <property type="match status" value="1"/>
</dbReference>
<dbReference type="EMBL" id="LSNE01000007">
    <property type="protein sequence ID" value="KXI28096.1"/>
    <property type="molecule type" value="Genomic_DNA"/>
</dbReference>
<dbReference type="InterPro" id="IPR048395">
    <property type="entry name" value="Glyco_hydro_31_C"/>
</dbReference>
<dbReference type="Pfam" id="PF21365">
    <property type="entry name" value="Glyco_hydro_31_3rd"/>
    <property type="match status" value="1"/>
</dbReference>